<feature type="signal peptide" evidence="1">
    <location>
        <begin position="1"/>
        <end position="19"/>
    </location>
</feature>
<feature type="chain" id="PRO_5032290079" evidence="1">
    <location>
        <begin position="20"/>
        <end position="737"/>
    </location>
</feature>
<dbReference type="Pfam" id="PF00930">
    <property type="entry name" value="DPPIV_N"/>
    <property type="match status" value="1"/>
</dbReference>
<dbReference type="InterPro" id="IPR029058">
    <property type="entry name" value="AB_hydrolase_fold"/>
</dbReference>
<dbReference type="InterPro" id="IPR002469">
    <property type="entry name" value="Peptidase_S9B_N"/>
</dbReference>
<dbReference type="Gene3D" id="2.140.10.30">
    <property type="entry name" value="Dipeptidylpeptidase IV, N-terminal domain"/>
    <property type="match status" value="1"/>
</dbReference>
<dbReference type="PANTHER" id="PTHR11731">
    <property type="entry name" value="PROTEASE FAMILY S9B,C DIPEPTIDYL-PEPTIDASE IV-RELATED"/>
    <property type="match status" value="1"/>
</dbReference>
<dbReference type="GO" id="GO:0006508">
    <property type="term" value="P:proteolysis"/>
    <property type="evidence" value="ECO:0007669"/>
    <property type="project" value="InterPro"/>
</dbReference>
<dbReference type="EC" id="3.4.14.5" evidence="4"/>
<feature type="domain" description="Peptidase S9 prolyl oligopeptidase catalytic" evidence="2">
    <location>
        <begin position="537"/>
        <end position="728"/>
    </location>
</feature>
<evidence type="ECO:0000259" key="2">
    <source>
        <dbReference type="Pfam" id="PF00326"/>
    </source>
</evidence>
<reference evidence="4 5" key="1">
    <citation type="submission" date="2020-08" db="EMBL/GenBank/DDBJ databases">
        <title>Genomic Encyclopedia of Type Strains, Phase IV (KMG-IV): sequencing the most valuable type-strain genomes for metagenomic binning, comparative biology and taxonomic classification.</title>
        <authorList>
            <person name="Goeker M."/>
        </authorList>
    </citation>
    <scope>NUCLEOTIDE SEQUENCE [LARGE SCALE GENOMIC DNA]</scope>
    <source>
        <strain evidence="4 5">DSM 24194</strain>
    </source>
</reference>
<gene>
    <name evidence="4" type="ORF">FHS50_000702</name>
</gene>
<keyword evidence="5" id="KW-1185">Reference proteome</keyword>
<dbReference type="RefSeq" id="WP_183933007.1">
    <property type="nucleotide sequence ID" value="NZ_JACICF010000001.1"/>
</dbReference>
<keyword evidence="1" id="KW-0732">Signal</keyword>
<dbReference type="GO" id="GO:0008239">
    <property type="term" value="F:dipeptidyl-peptidase activity"/>
    <property type="evidence" value="ECO:0007669"/>
    <property type="project" value="UniProtKB-EC"/>
</dbReference>
<dbReference type="SUPFAM" id="SSF82171">
    <property type="entry name" value="DPP6 N-terminal domain-like"/>
    <property type="match status" value="1"/>
</dbReference>
<sequence length="737" mass="82772">MRLATLFAFTLAMTSPASAEELTLERVFASPDLDGPSPRSPELAPDGSLLTLLLPRPEDRQRYDLWAMDADGGEWRMLVDSEKVGTGAELSEAEKMQRERARIGGLKGIVAYQWTRDGRILVPLDGDLYLAGTDGTITRLTDTEEGELNPAISPEGRYLSFVRDRRLFVGPVGGEVEAVTPLEIDETVHWGEAEFVAQEEMSRTTGYWWSPDDRRIAVQRFDEAPVKIVTRTSIGAEGTSTYDQRYPAAGTDNVLTGLFIIDADGGNRVKVDLGEEKDIYLARVDWAPDGKTLYVQRQDRAQTRLDLLAVDPATGKSELLFSERAAEGHWINLSDAYKFLKDGSLVWWSERDGFGHLYLRSPDGRWRQLTQGPWVVDELDGVDEDAGRLFFTANRDNVIEQHLYALDYVREGSEPVRLTEEGFTHKAKMDKKGKRAIIERSSSERPSQSYLADASGNRIAWIEENALDADHPYAPYLDSHEPSRFGTIEGPDGTRLHYEMILPADMEPGKRYPVFFQHYGGPHAQTVRQSWGGALRQWIVDQGYIFFQLDNRGSAGRGVDFEKAIYRAMGGPEVDDQRVGAEWLKTLDYVDPERIATYGWSYGGYMTLKMLARDPGLYAAGVAGAPVTKWELYDTHYTERYMGDPRKVQAAYDKASTFDGYERIDDPLLLIHGMSDDNVVLDNSTMMAAKLQEARIPFQMMFYPGHAHGVRGPNVSVHLWNTIMDFLHVHGVPGGAR</sequence>
<dbReference type="GO" id="GO:0008236">
    <property type="term" value="F:serine-type peptidase activity"/>
    <property type="evidence" value="ECO:0007669"/>
    <property type="project" value="InterPro"/>
</dbReference>
<dbReference type="InterPro" id="IPR050278">
    <property type="entry name" value="Serine_Prot_S9B/DPPIV"/>
</dbReference>
<feature type="domain" description="Dipeptidylpeptidase IV N-terminal" evidence="3">
    <location>
        <begin position="134"/>
        <end position="445"/>
    </location>
</feature>
<dbReference type="Gene3D" id="3.40.50.1820">
    <property type="entry name" value="alpha/beta hydrolase"/>
    <property type="match status" value="1"/>
</dbReference>
<evidence type="ECO:0000256" key="1">
    <source>
        <dbReference type="SAM" id="SignalP"/>
    </source>
</evidence>
<proteinExistence type="predicted"/>
<dbReference type="AlphaFoldDB" id="A0A839YWW2"/>
<evidence type="ECO:0000259" key="3">
    <source>
        <dbReference type="Pfam" id="PF00930"/>
    </source>
</evidence>
<keyword evidence="4" id="KW-0378">Hydrolase</keyword>
<organism evidence="4 5">
    <name type="scientific">Sphingomicrobium lutaoense</name>
    <dbReference type="NCBI Taxonomy" id="515949"/>
    <lineage>
        <taxon>Bacteria</taxon>
        <taxon>Pseudomonadati</taxon>
        <taxon>Pseudomonadota</taxon>
        <taxon>Alphaproteobacteria</taxon>
        <taxon>Sphingomonadales</taxon>
        <taxon>Sphingomonadaceae</taxon>
        <taxon>Sphingomicrobium</taxon>
    </lineage>
</organism>
<dbReference type="InterPro" id="IPR001375">
    <property type="entry name" value="Peptidase_S9_cat"/>
</dbReference>
<dbReference type="PANTHER" id="PTHR11731:SF193">
    <property type="entry name" value="DIPEPTIDYL PEPTIDASE 9"/>
    <property type="match status" value="1"/>
</dbReference>
<dbReference type="SUPFAM" id="SSF53474">
    <property type="entry name" value="alpha/beta-Hydrolases"/>
    <property type="match status" value="1"/>
</dbReference>
<comment type="caution">
    <text evidence="4">The sequence shown here is derived from an EMBL/GenBank/DDBJ whole genome shotgun (WGS) entry which is preliminary data.</text>
</comment>
<evidence type="ECO:0000313" key="5">
    <source>
        <dbReference type="Proteomes" id="UP000578569"/>
    </source>
</evidence>
<evidence type="ECO:0000313" key="4">
    <source>
        <dbReference type="EMBL" id="MBB3763679.1"/>
    </source>
</evidence>
<protein>
    <submittedName>
        <fullName evidence="4">Dipeptidyl-peptidase-4</fullName>
        <ecNumber evidence="4">3.4.14.5</ecNumber>
    </submittedName>
</protein>
<dbReference type="Pfam" id="PF00326">
    <property type="entry name" value="Peptidase_S9"/>
    <property type="match status" value="1"/>
</dbReference>
<name>A0A839YWW2_9SPHN</name>
<accession>A0A839YWW2</accession>
<dbReference type="EMBL" id="JACICF010000001">
    <property type="protein sequence ID" value="MBB3763679.1"/>
    <property type="molecule type" value="Genomic_DNA"/>
</dbReference>
<dbReference type="Proteomes" id="UP000578569">
    <property type="component" value="Unassembled WGS sequence"/>
</dbReference>